<gene>
    <name evidence="1" type="primary">IAPP</name>
</gene>
<protein>
    <submittedName>
        <fullName evidence="1">Islet amyloid polypeptide</fullName>
    </submittedName>
</protein>
<evidence type="ECO:0000313" key="1">
    <source>
        <dbReference type="EMBL" id="SBR27979.1"/>
    </source>
</evidence>
<accession>A0A1A8K8J6</accession>
<reference evidence="1" key="1">
    <citation type="submission" date="2016-05" db="EMBL/GenBank/DDBJ databases">
        <authorList>
            <person name="Lavstsen T."/>
            <person name="Jespersen J.S."/>
        </authorList>
    </citation>
    <scope>NUCLEOTIDE SEQUENCE</scope>
    <source>
        <tissue evidence="1">Brain</tissue>
    </source>
</reference>
<organism evidence="1">
    <name type="scientific">Nothobranchius kuhntae</name>
    <name type="common">Beira killifish</name>
    <dbReference type="NCBI Taxonomy" id="321403"/>
    <lineage>
        <taxon>Eukaryota</taxon>
        <taxon>Metazoa</taxon>
        <taxon>Chordata</taxon>
        <taxon>Craniata</taxon>
        <taxon>Vertebrata</taxon>
        <taxon>Euteleostomi</taxon>
        <taxon>Actinopterygii</taxon>
        <taxon>Neopterygii</taxon>
        <taxon>Teleostei</taxon>
        <taxon>Neoteleostei</taxon>
        <taxon>Acanthomorphata</taxon>
        <taxon>Ovalentaria</taxon>
        <taxon>Atherinomorphae</taxon>
        <taxon>Cyprinodontiformes</taxon>
        <taxon>Nothobranchiidae</taxon>
        <taxon>Nothobranchius</taxon>
    </lineage>
</organism>
<name>A0A1A8K8J6_NOTKU</name>
<feature type="non-terminal residue" evidence="1">
    <location>
        <position position="1"/>
    </location>
</feature>
<dbReference type="AlphaFoldDB" id="A0A1A8K8J6"/>
<sequence length="100" mass="11357">DRLRTNKCGIIHLRKKGTTASSQLLAFLTQTEFNYPILCKKAVKMSLIMALIVIIMKIRMFFCHKHEEAVPLFDLNHLIKCLVPPSSVVVSLVSPFFKIA</sequence>
<reference evidence="1" key="2">
    <citation type="submission" date="2016-06" db="EMBL/GenBank/DDBJ databases">
        <title>The genome of a short-lived fish provides insights into sex chromosome evolution and the genetic control of aging.</title>
        <authorList>
            <person name="Reichwald K."/>
            <person name="Felder M."/>
            <person name="Petzold A."/>
            <person name="Koch P."/>
            <person name="Groth M."/>
            <person name="Platzer M."/>
        </authorList>
    </citation>
    <scope>NUCLEOTIDE SEQUENCE</scope>
    <source>
        <tissue evidence="1">Brain</tissue>
    </source>
</reference>
<dbReference type="EMBL" id="HAEE01007929">
    <property type="protein sequence ID" value="SBR27979.1"/>
    <property type="molecule type" value="Transcribed_RNA"/>
</dbReference>
<proteinExistence type="predicted"/>